<dbReference type="Gene3D" id="3.30.50.10">
    <property type="entry name" value="Erythroid Transcription Factor GATA-1, subunit A"/>
    <property type="match status" value="1"/>
</dbReference>
<dbReference type="Pfam" id="PF00105">
    <property type="entry name" value="zf-C4"/>
    <property type="match status" value="1"/>
</dbReference>
<dbReference type="Gene3D" id="1.10.565.10">
    <property type="entry name" value="Retinoid X Receptor"/>
    <property type="match status" value="1"/>
</dbReference>
<keyword evidence="2" id="KW-1185">Reference proteome</keyword>
<organism evidence="1 2">
    <name type="scientific">Pristionchus pacificus</name>
    <name type="common">Parasitic nematode worm</name>
    <dbReference type="NCBI Taxonomy" id="54126"/>
    <lineage>
        <taxon>Eukaryota</taxon>
        <taxon>Metazoa</taxon>
        <taxon>Ecdysozoa</taxon>
        <taxon>Nematoda</taxon>
        <taxon>Chromadorea</taxon>
        <taxon>Rhabditida</taxon>
        <taxon>Rhabditina</taxon>
        <taxon>Diplogasteromorpha</taxon>
        <taxon>Diplogasteroidea</taxon>
        <taxon>Neodiplogasteridae</taxon>
        <taxon>Pristionchus</taxon>
    </lineage>
</organism>
<evidence type="ECO:0000313" key="2">
    <source>
        <dbReference type="Proteomes" id="UP000005239"/>
    </source>
</evidence>
<dbReference type="Proteomes" id="UP000005239">
    <property type="component" value="Unassembled WGS sequence"/>
</dbReference>
<dbReference type="PANTHER" id="PTHR46011">
    <property type="entry name" value="NUCLEAR HORMONE RECEPTOR FAMILY MEMBER NHR-86-RELATED"/>
    <property type="match status" value="1"/>
</dbReference>
<dbReference type="InterPro" id="IPR013088">
    <property type="entry name" value="Znf_NHR/GATA"/>
</dbReference>
<dbReference type="GO" id="GO:0043565">
    <property type="term" value="F:sequence-specific DNA binding"/>
    <property type="evidence" value="ECO:0007669"/>
    <property type="project" value="InterPro"/>
</dbReference>
<protein>
    <submittedName>
        <fullName evidence="1">Nuclear receptor</fullName>
    </submittedName>
</protein>
<dbReference type="GO" id="GO:0003700">
    <property type="term" value="F:DNA-binding transcription factor activity"/>
    <property type="evidence" value="ECO:0000318"/>
    <property type="project" value="GO_Central"/>
</dbReference>
<accession>A0A8R1YPW8</accession>
<dbReference type="SMART" id="SM00430">
    <property type="entry name" value="HOLI"/>
    <property type="match status" value="1"/>
</dbReference>
<dbReference type="PROSITE" id="PS51843">
    <property type="entry name" value="NR_LBD"/>
    <property type="match status" value="1"/>
</dbReference>
<evidence type="ECO:0000313" key="1">
    <source>
        <dbReference type="EnsemblMetazoa" id="PPA30545.1"/>
    </source>
</evidence>
<dbReference type="Pfam" id="PF00104">
    <property type="entry name" value="Hormone_recep"/>
    <property type="match status" value="1"/>
</dbReference>
<proteinExistence type="predicted"/>
<dbReference type="InterPro" id="IPR000536">
    <property type="entry name" value="Nucl_hrmn_rcpt_lig-bd"/>
</dbReference>
<dbReference type="SMART" id="SM00399">
    <property type="entry name" value="ZnF_C4"/>
    <property type="match status" value="1"/>
</dbReference>
<accession>A0A2A6CMB4</accession>
<dbReference type="InterPro" id="IPR035500">
    <property type="entry name" value="NHR-like_dom_sf"/>
</dbReference>
<dbReference type="AlphaFoldDB" id="A0A2A6CMB4"/>
<gene>
    <name evidence="1" type="primary">WBGene00203412</name>
</gene>
<dbReference type="GO" id="GO:0005634">
    <property type="term" value="C:nucleus"/>
    <property type="evidence" value="ECO:0000318"/>
    <property type="project" value="GO_Central"/>
</dbReference>
<dbReference type="SUPFAM" id="SSF57716">
    <property type="entry name" value="Glucocorticoid receptor-like (DNA-binding domain)"/>
    <property type="match status" value="1"/>
</dbReference>
<name>A0A2A6CMB4_PRIPA</name>
<dbReference type="GO" id="GO:0008270">
    <property type="term" value="F:zinc ion binding"/>
    <property type="evidence" value="ECO:0007669"/>
    <property type="project" value="InterPro"/>
</dbReference>
<reference evidence="1" key="2">
    <citation type="submission" date="2022-06" db="UniProtKB">
        <authorList>
            <consortium name="EnsemblMetazoa"/>
        </authorList>
    </citation>
    <scope>IDENTIFICATION</scope>
    <source>
        <strain evidence="1">PS312</strain>
    </source>
</reference>
<dbReference type="OrthoDB" id="10018779at2759"/>
<sequence>MYSTDYFSSVDPFVEEEQMPKVEFTEHVDDDEGTEVEIPEKEVNARDCLICGGPTRYVHMGIDSCRACAIFYKRMSKRKRPLVCRTGSHQCDTTKNDKYCCKKCRYDRINAVLAESKKPRNDWRHDPSLLTEEENIPSTSKTAVIQFAPPTSKMSKSLQHDVIASIKRGHSLMNTIRRTSELSTRMDVSADQGIIVDGMLLIPTTYGMMNQTTRILISSIFEFATTAFDEFKTLSQADQMQLVRNFYPFFVTLDSTYRMNTLLPDRLTMCFASYATYLDIDTIPHFLSDTPSAKNHDEATRRVHSFFLMMHCYLSKEVWSMRSKMKRWNPTEDEFIAFLGLSFWSLDHLVEKIVVSEEVHQIAEKYRRMLFLELDRLYRETLLLDDYATRFGEAVLFLSAIQSSYYEMRYKLGVFKLMDVFDDSMIMVQLHES</sequence>
<dbReference type="SUPFAM" id="SSF48508">
    <property type="entry name" value="Nuclear receptor ligand-binding domain"/>
    <property type="match status" value="1"/>
</dbReference>
<dbReference type="PROSITE" id="PS51030">
    <property type="entry name" value="NUCLEAR_REC_DBD_2"/>
    <property type="match status" value="1"/>
</dbReference>
<dbReference type="PANTHER" id="PTHR46011:SF6">
    <property type="entry name" value="HIGH ZINC ACTIVATED NUCLEAR RECEPTOR PROTEIN"/>
    <property type="match status" value="1"/>
</dbReference>
<dbReference type="EnsemblMetazoa" id="PPA30545.1">
    <property type="protein sequence ID" value="PPA30545.1"/>
    <property type="gene ID" value="WBGene00203412"/>
</dbReference>
<dbReference type="InterPro" id="IPR001628">
    <property type="entry name" value="Znf_hrmn_rcpt"/>
</dbReference>
<reference evidence="2" key="1">
    <citation type="journal article" date="2008" name="Nat. Genet.">
        <title>The Pristionchus pacificus genome provides a unique perspective on nematode lifestyle and parasitism.</title>
        <authorList>
            <person name="Dieterich C."/>
            <person name="Clifton S.W."/>
            <person name="Schuster L.N."/>
            <person name="Chinwalla A."/>
            <person name="Delehaunty K."/>
            <person name="Dinkelacker I."/>
            <person name="Fulton L."/>
            <person name="Fulton R."/>
            <person name="Godfrey J."/>
            <person name="Minx P."/>
            <person name="Mitreva M."/>
            <person name="Roeseler W."/>
            <person name="Tian H."/>
            <person name="Witte H."/>
            <person name="Yang S.P."/>
            <person name="Wilson R.K."/>
            <person name="Sommer R.J."/>
        </authorList>
    </citation>
    <scope>NUCLEOTIDE SEQUENCE [LARGE SCALE GENOMIC DNA]</scope>
    <source>
        <strain evidence="2">PS312</strain>
    </source>
</reference>